<keyword evidence="4" id="KW-0472">Membrane</keyword>
<evidence type="ECO:0000313" key="8">
    <source>
        <dbReference type="RefSeq" id="XP_017026455.2"/>
    </source>
</evidence>
<dbReference type="GO" id="GO:0080019">
    <property type="term" value="F:alcohol-forming very long-chain fatty acyl-CoA reductase activity"/>
    <property type="evidence" value="ECO:0007669"/>
    <property type="project" value="InterPro"/>
</dbReference>
<feature type="domain" description="Fatty acyl-CoA reductase C-terminal" evidence="5">
    <location>
        <begin position="363"/>
        <end position="455"/>
    </location>
</feature>
<dbReference type="Gene3D" id="3.40.50.720">
    <property type="entry name" value="NAD(P)-binding Rossmann-like Domain"/>
    <property type="match status" value="1"/>
</dbReference>
<dbReference type="Proteomes" id="UP001652661">
    <property type="component" value="Chromosome 3R"/>
</dbReference>
<dbReference type="OrthoDB" id="429813at2759"/>
<accession>A0A6P4IDW3</accession>
<gene>
    <name evidence="8" type="primary">LOC108077572</name>
</gene>
<comment type="similarity">
    <text evidence="1 4">Belongs to the fatty acyl-CoA reductase family.</text>
</comment>
<keyword evidence="4" id="KW-0812">Transmembrane</keyword>
<dbReference type="InterPro" id="IPR036291">
    <property type="entry name" value="NAD(P)-bd_dom_sf"/>
</dbReference>
<reference evidence="8" key="1">
    <citation type="submission" date="2025-08" db="UniProtKB">
        <authorList>
            <consortium name="RefSeq"/>
        </authorList>
    </citation>
    <scope>IDENTIFICATION</scope>
    <source>
        <strain evidence="8">14028-0561.14</strain>
        <tissue evidence="8">Whole fly</tissue>
    </source>
</reference>
<feature type="transmembrane region" description="Helical" evidence="4">
    <location>
        <begin position="354"/>
        <end position="375"/>
    </location>
</feature>
<organism evidence="7 8">
    <name type="scientific">Drosophila kikkawai</name>
    <name type="common">Fruit fly</name>
    <dbReference type="NCBI Taxonomy" id="30033"/>
    <lineage>
        <taxon>Eukaryota</taxon>
        <taxon>Metazoa</taxon>
        <taxon>Ecdysozoa</taxon>
        <taxon>Arthropoda</taxon>
        <taxon>Hexapoda</taxon>
        <taxon>Insecta</taxon>
        <taxon>Pterygota</taxon>
        <taxon>Neoptera</taxon>
        <taxon>Endopterygota</taxon>
        <taxon>Diptera</taxon>
        <taxon>Brachycera</taxon>
        <taxon>Muscomorpha</taxon>
        <taxon>Ephydroidea</taxon>
        <taxon>Drosophilidae</taxon>
        <taxon>Drosophila</taxon>
        <taxon>Sophophora</taxon>
    </lineage>
</organism>
<evidence type="ECO:0000256" key="4">
    <source>
        <dbReference type="RuleBase" id="RU363097"/>
    </source>
</evidence>
<dbReference type="InterPro" id="IPR026055">
    <property type="entry name" value="FAR"/>
</dbReference>
<dbReference type="GO" id="GO:0005777">
    <property type="term" value="C:peroxisome"/>
    <property type="evidence" value="ECO:0007669"/>
    <property type="project" value="TreeGrafter"/>
</dbReference>
<dbReference type="PANTHER" id="PTHR11011">
    <property type="entry name" value="MALE STERILITY PROTEIN 2-RELATED"/>
    <property type="match status" value="1"/>
</dbReference>
<dbReference type="RefSeq" id="XP_017026455.2">
    <property type="nucleotide sequence ID" value="XM_017170966.3"/>
</dbReference>
<evidence type="ECO:0000259" key="5">
    <source>
        <dbReference type="Pfam" id="PF03015"/>
    </source>
</evidence>
<comment type="catalytic activity">
    <reaction evidence="4">
        <text>a long-chain fatty acyl-CoA + 2 NADPH + 2 H(+) = a long-chain primary fatty alcohol + 2 NADP(+) + CoA</text>
        <dbReference type="Rhea" id="RHEA:52716"/>
        <dbReference type="ChEBI" id="CHEBI:15378"/>
        <dbReference type="ChEBI" id="CHEBI:57287"/>
        <dbReference type="ChEBI" id="CHEBI:57783"/>
        <dbReference type="ChEBI" id="CHEBI:58349"/>
        <dbReference type="ChEBI" id="CHEBI:77396"/>
        <dbReference type="ChEBI" id="CHEBI:83139"/>
        <dbReference type="EC" id="1.2.1.84"/>
    </reaction>
</comment>
<feature type="transmembrane region" description="Helical" evidence="4">
    <location>
        <begin position="474"/>
        <end position="499"/>
    </location>
</feature>
<keyword evidence="7" id="KW-1185">Reference proteome</keyword>
<dbReference type="InterPro" id="IPR013120">
    <property type="entry name" value="FAR_NAD-bd"/>
</dbReference>
<dbReference type="SUPFAM" id="SSF51735">
    <property type="entry name" value="NAD(P)-binding Rossmann-fold domains"/>
    <property type="match status" value="1"/>
</dbReference>
<dbReference type="InterPro" id="IPR033640">
    <property type="entry name" value="FAR_C"/>
</dbReference>
<dbReference type="CDD" id="cd09071">
    <property type="entry name" value="FAR_C"/>
    <property type="match status" value="1"/>
</dbReference>
<evidence type="ECO:0000313" key="7">
    <source>
        <dbReference type="Proteomes" id="UP001652661"/>
    </source>
</evidence>
<evidence type="ECO:0000259" key="6">
    <source>
        <dbReference type="Pfam" id="PF07993"/>
    </source>
</evidence>
<dbReference type="CDD" id="cd05236">
    <property type="entry name" value="FAR-N_SDR_e"/>
    <property type="match status" value="1"/>
</dbReference>
<dbReference type="GO" id="GO:0035336">
    <property type="term" value="P:long-chain fatty-acyl-CoA metabolic process"/>
    <property type="evidence" value="ECO:0007669"/>
    <property type="project" value="TreeGrafter"/>
</dbReference>
<evidence type="ECO:0000256" key="2">
    <source>
        <dbReference type="ARBA" id="ARBA00022516"/>
    </source>
</evidence>
<feature type="domain" description="Thioester reductase (TE)" evidence="6">
    <location>
        <begin position="16"/>
        <end position="286"/>
    </location>
</feature>
<sequence length="502" mass="57914">MECGIQDFYKDKVVYLTGATGFLGRVIIEKLLRATDVKRIYAMVRPKRNQDIQTRFQNWQKDPLFEVLLKSKPQALQRVFTIAGDCLEHDLGISVKDRQLLASEVQIFIHGAATVRFNEPLHIAITINTRATKLMLQLAKEMKHLQAFLHISSAFSNCPEFHIEERFYPELLNLNSEKILAMTEIVGAKMMNSMSSVLVGPFPNTYTYSKALAEDVILREAGDLPLSVFRPAIIIASHKEPVFGWMDNLYGPITLMYGIAHGVIRLVGFDKKGVTSFVPVDYCANMALASIWQTAKKGTARHPKEQPPIFTLAPSISNLLKHTDFVKLGMSHREEFPINKMIWYPFLTCVDKPWLYTLLAFFYHTLPGYMFDLILRLVGKKPRMVDLYRKIHINVTAIQHFLFNSWKFETKSADKLRSLMSIEDREMYNFDMEALDWKVYFKSALFGMRLYLVKEPPTQESLESGRRQLKRLKILHYSFMAVLLFITGFLLLSLLKIIMRYG</sequence>
<keyword evidence="4" id="KW-0560">Oxidoreductase</keyword>
<keyword evidence="2 4" id="KW-0444">Lipid biosynthesis</keyword>
<dbReference type="Pfam" id="PF03015">
    <property type="entry name" value="Sterile"/>
    <property type="match status" value="1"/>
</dbReference>
<dbReference type="PANTHER" id="PTHR11011:SF60">
    <property type="entry name" value="FATTY ACYL-COA REDUCTASE-RELATED"/>
    <property type="match status" value="1"/>
</dbReference>
<keyword evidence="3 4" id="KW-0443">Lipid metabolism</keyword>
<evidence type="ECO:0000256" key="3">
    <source>
        <dbReference type="ARBA" id="ARBA00023098"/>
    </source>
</evidence>
<evidence type="ECO:0000256" key="1">
    <source>
        <dbReference type="ARBA" id="ARBA00005928"/>
    </source>
</evidence>
<dbReference type="EC" id="1.2.1.84" evidence="4"/>
<dbReference type="GO" id="GO:0016020">
    <property type="term" value="C:membrane"/>
    <property type="evidence" value="ECO:0007669"/>
    <property type="project" value="UniProtKB-SubCell"/>
</dbReference>
<keyword evidence="4" id="KW-0521">NADP</keyword>
<name>A0A6P4IDW3_DROKI</name>
<protein>
    <recommendedName>
        <fullName evidence="4">Fatty acyl-CoA reductase</fullName>
        <ecNumber evidence="4">1.2.1.84</ecNumber>
    </recommendedName>
</protein>
<dbReference type="GeneID" id="108077572"/>
<dbReference type="GO" id="GO:0102965">
    <property type="term" value="F:alcohol-forming long-chain fatty acyl-CoA reductase activity"/>
    <property type="evidence" value="ECO:0007669"/>
    <property type="project" value="UniProtKB-EC"/>
</dbReference>
<dbReference type="Pfam" id="PF07993">
    <property type="entry name" value="NAD_binding_4"/>
    <property type="match status" value="1"/>
</dbReference>
<dbReference type="AlphaFoldDB" id="A0A6P4IDW3"/>
<comment type="function">
    <text evidence="4">Catalyzes the reduction of fatty acyl-CoA to fatty alcohols.</text>
</comment>
<proteinExistence type="inferred from homology"/>
<keyword evidence="4" id="KW-1133">Transmembrane helix</keyword>